<dbReference type="InterPro" id="IPR000792">
    <property type="entry name" value="Tscrpt_reg_LuxR_C"/>
</dbReference>
<dbReference type="SMART" id="SM00448">
    <property type="entry name" value="REC"/>
    <property type="match status" value="1"/>
</dbReference>
<evidence type="ECO:0000256" key="2">
    <source>
        <dbReference type="ARBA" id="ARBA00023125"/>
    </source>
</evidence>
<dbReference type="InterPro" id="IPR016032">
    <property type="entry name" value="Sig_transdc_resp-reg_C-effctor"/>
</dbReference>
<evidence type="ECO:0000313" key="6">
    <source>
        <dbReference type="EMBL" id="WEK12766.1"/>
    </source>
</evidence>
<keyword evidence="1 3" id="KW-0597">Phosphoprotein</keyword>
<dbReference type="GO" id="GO:0000160">
    <property type="term" value="P:phosphorelay signal transduction system"/>
    <property type="evidence" value="ECO:0007669"/>
    <property type="project" value="InterPro"/>
</dbReference>
<dbReference type="SMART" id="SM00421">
    <property type="entry name" value="HTH_LUXR"/>
    <property type="match status" value="1"/>
</dbReference>
<dbReference type="AlphaFoldDB" id="A0AAJ5W187"/>
<dbReference type="Proteomes" id="UP001213972">
    <property type="component" value="Chromosome"/>
</dbReference>
<dbReference type="InterPro" id="IPR001789">
    <property type="entry name" value="Sig_transdc_resp-reg_receiver"/>
</dbReference>
<dbReference type="CDD" id="cd17535">
    <property type="entry name" value="REC_NarL-like"/>
    <property type="match status" value="1"/>
</dbReference>
<feature type="domain" description="HTH luxR-type" evidence="4">
    <location>
        <begin position="136"/>
        <end position="201"/>
    </location>
</feature>
<sequence length="206" mass="21935">MIRALVVDDHAMVREGLAVVLAADGDIAVIGTAANGEEARDRAAAERPDVVVMDLSMPVMDGIRATRAVREASPDTRVLVLTSFAERESVQRALEAGATGYQLKDAEPDQLRAAVRAVHAGHAPLDPRVAAVLLPSGRGADVLSEREKDVLRLVAEGRANKQIATALGISERTVKAHLGNIFKEIGVSDRTSAALWARDRLDGPRP</sequence>
<dbReference type="Gene3D" id="3.40.50.2300">
    <property type="match status" value="1"/>
</dbReference>
<dbReference type="SUPFAM" id="SSF46894">
    <property type="entry name" value="C-terminal effector domain of the bipartite response regulators"/>
    <property type="match status" value="1"/>
</dbReference>
<protein>
    <submittedName>
        <fullName evidence="6">Response regulator transcription factor</fullName>
    </submittedName>
</protein>
<dbReference type="EMBL" id="CP119321">
    <property type="protein sequence ID" value="WEK12766.1"/>
    <property type="molecule type" value="Genomic_DNA"/>
</dbReference>
<feature type="modified residue" description="4-aspartylphosphate" evidence="3">
    <location>
        <position position="54"/>
    </location>
</feature>
<dbReference type="GO" id="GO:0003677">
    <property type="term" value="F:DNA binding"/>
    <property type="evidence" value="ECO:0007669"/>
    <property type="project" value="UniProtKB-KW"/>
</dbReference>
<keyword evidence="2" id="KW-0238">DNA-binding</keyword>
<feature type="domain" description="Response regulatory" evidence="5">
    <location>
        <begin position="3"/>
        <end position="119"/>
    </location>
</feature>
<dbReference type="Pfam" id="PF00196">
    <property type="entry name" value="GerE"/>
    <property type="match status" value="1"/>
</dbReference>
<proteinExistence type="predicted"/>
<dbReference type="PANTHER" id="PTHR43214">
    <property type="entry name" value="TWO-COMPONENT RESPONSE REGULATOR"/>
    <property type="match status" value="1"/>
</dbReference>
<organism evidence="6 7">
    <name type="scientific">Candidatus Microbacterium phytovorans</name>
    <dbReference type="NCBI Taxonomy" id="3121374"/>
    <lineage>
        <taxon>Bacteria</taxon>
        <taxon>Bacillati</taxon>
        <taxon>Actinomycetota</taxon>
        <taxon>Actinomycetes</taxon>
        <taxon>Micrococcales</taxon>
        <taxon>Microbacteriaceae</taxon>
        <taxon>Microbacterium</taxon>
    </lineage>
</organism>
<dbReference type="Pfam" id="PF00072">
    <property type="entry name" value="Response_reg"/>
    <property type="match status" value="1"/>
</dbReference>
<dbReference type="SUPFAM" id="SSF52172">
    <property type="entry name" value="CheY-like"/>
    <property type="match status" value="1"/>
</dbReference>
<evidence type="ECO:0000256" key="3">
    <source>
        <dbReference type="PROSITE-ProRule" id="PRU00169"/>
    </source>
</evidence>
<dbReference type="GO" id="GO:0006355">
    <property type="term" value="P:regulation of DNA-templated transcription"/>
    <property type="evidence" value="ECO:0007669"/>
    <property type="project" value="InterPro"/>
</dbReference>
<evidence type="ECO:0000259" key="5">
    <source>
        <dbReference type="PROSITE" id="PS50110"/>
    </source>
</evidence>
<dbReference type="InterPro" id="IPR039420">
    <property type="entry name" value="WalR-like"/>
</dbReference>
<dbReference type="InterPro" id="IPR011006">
    <property type="entry name" value="CheY-like_superfamily"/>
</dbReference>
<dbReference type="PROSITE" id="PS50110">
    <property type="entry name" value="RESPONSE_REGULATORY"/>
    <property type="match status" value="1"/>
</dbReference>
<evidence type="ECO:0000256" key="1">
    <source>
        <dbReference type="ARBA" id="ARBA00022553"/>
    </source>
</evidence>
<gene>
    <name evidence="6" type="ORF">P0Y48_09835</name>
</gene>
<evidence type="ECO:0000259" key="4">
    <source>
        <dbReference type="PROSITE" id="PS50043"/>
    </source>
</evidence>
<evidence type="ECO:0000313" key="7">
    <source>
        <dbReference type="Proteomes" id="UP001213972"/>
    </source>
</evidence>
<dbReference type="CDD" id="cd06170">
    <property type="entry name" value="LuxR_C_like"/>
    <property type="match status" value="1"/>
</dbReference>
<dbReference type="PROSITE" id="PS50043">
    <property type="entry name" value="HTH_LUXR_2"/>
    <property type="match status" value="1"/>
</dbReference>
<dbReference type="InterPro" id="IPR058245">
    <property type="entry name" value="NreC/VraR/RcsB-like_REC"/>
</dbReference>
<accession>A0AAJ5W187</accession>
<reference evidence="6" key="1">
    <citation type="submission" date="2023-03" db="EMBL/GenBank/DDBJ databases">
        <title>Andean soil-derived lignocellulolytic bacterial consortium as a source of novel taxa and putative plastic-active enzymes.</title>
        <authorList>
            <person name="Diaz-Garcia L."/>
            <person name="Chuvochina M."/>
            <person name="Feuerriegel G."/>
            <person name="Bunk B."/>
            <person name="Sproer C."/>
            <person name="Streit W.R."/>
            <person name="Rodriguez L.M."/>
            <person name="Overmann J."/>
            <person name="Jimenez D.J."/>
        </authorList>
    </citation>
    <scope>NUCLEOTIDE SEQUENCE</scope>
    <source>
        <strain evidence="6">MAG 4610</strain>
    </source>
</reference>
<dbReference type="PRINTS" id="PR00038">
    <property type="entry name" value="HTHLUXR"/>
</dbReference>
<name>A0AAJ5W187_9MICO</name>